<protein>
    <submittedName>
        <fullName evidence="2">C2H2-type domain-containing protein</fullName>
    </submittedName>
</protein>
<organism evidence="1 2">
    <name type="scientific">Rhabditophanes sp. KR3021</name>
    <dbReference type="NCBI Taxonomy" id="114890"/>
    <lineage>
        <taxon>Eukaryota</taxon>
        <taxon>Metazoa</taxon>
        <taxon>Ecdysozoa</taxon>
        <taxon>Nematoda</taxon>
        <taxon>Chromadorea</taxon>
        <taxon>Rhabditida</taxon>
        <taxon>Tylenchina</taxon>
        <taxon>Panagrolaimomorpha</taxon>
        <taxon>Strongyloidoidea</taxon>
        <taxon>Alloionematidae</taxon>
        <taxon>Rhabditophanes</taxon>
    </lineage>
</organism>
<dbReference type="Proteomes" id="UP000095286">
    <property type="component" value="Unplaced"/>
</dbReference>
<sequence length="499" mass="57737">MLVPCVICALKLDSTTNSELTEMEAGFEMRNHLIAEHSTYVAKSFLEPESTSNVHFWLCTNVLHEGPPTPVDVSSLLVNLLKTPSPNENLHSLFRHEDDEPKSTFNLKDYMDIKVDFSRKEPGKLANNNDYIASDLITTFARVAKESNNFDPMAIVSSFDLGIVRENGGRSVDEHPALPPPEGIDLKDDRICHLCWEDSRYPEMKSKNFSNYDLHRVKWHIKWIHKEDGQGLEPVSHESLYREEIDQLNEQSFPGWQHRKRPYWWIESSSSPTKDEPETFASLQKKVKLEVEAAGQVVLTKLPSDITEWTCQVCFKEFKPSSNFLRHVAKDHLSFPLYQCSICLGYGGQDSYEIRSHMMKVHNDHTSEPKSNIEGNAEEIQSMYNKCFPGRKFRLEKRGMDVEKIAAIDDVKIKCRECEMEMKLDDRQVHVYRHHLKEAKLYQCPHCDFSTISVDYHMREAHRDAVEGEVHAYEEYKNHLPELEDCGKLCFNDSAFDMD</sequence>
<accession>A0AC35TKF3</accession>
<reference evidence="2" key="1">
    <citation type="submission" date="2016-11" db="UniProtKB">
        <authorList>
            <consortium name="WormBaseParasite"/>
        </authorList>
    </citation>
    <scope>IDENTIFICATION</scope>
    <source>
        <strain evidence="2">KR3021</strain>
    </source>
</reference>
<name>A0AC35TKF3_9BILA</name>
<dbReference type="WBParaSite" id="RSKR_0000164200.1">
    <property type="protein sequence ID" value="RSKR_0000164200.1"/>
    <property type="gene ID" value="RSKR_0000164200"/>
</dbReference>
<proteinExistence type="predicted"/>
<evidence type="ECO:0000313" key="1">
    <source>
        <dbReference type="Proteomes" id="UP000095286"/>
    </source>
</evidence>
<evidence type="ECO:0000313" key="2">
    <source>
        <dbReference type="WBParaSite" id="RSKR_0000164200.1"/>
    </source>
</evidence>